<gene>
    <name evidence="11" type="ORF">PEVE_00006167</name>
</gene>
<feature type="transmembrane region" description="Helical" evidence="9">
    <location>
        <begin position="188"/>
        <end position="210"/>
    </location>
</feature>
<evidence type="ECO:0000256" key="2">
    <source>
        <dbReference type="ARBA" id="ARBA00022692"/>
    </source>
</evidence>
<evidence type="ECO:0000313" key="11">
    <source>
        <dbReference type="EMBL" id="CAH3014778.1"/>
    </source>
</evidence>
<dbReference type="InterPro" id="IPR017452">
    <property type="entry name" value="GPCR_Rhodpsn_7TM"/>
</dbReference>
<dbReference type="Pfam" id="PF00001">
    <property type="entry name" value="7tm_1"/>
    <property type="match status" value="1"/>
</dbReference>
<dbReference type="Gene3D" id="1.20.1070.10">
    <property type="entry name" value="Rhodopsin 7-helix transmembrane proteins"/>
    <property type="match status" value="1"/>
</dbReference>
<keyword evidence="4 8" id="KW-0297">G-protein coupled receptor</keyword>
<accession>A0ABN8LH46</accession>
<evidence type="ECO:0000256" key="6">
    <source>
        <dbReference type="ARBA" id="ARBA00023170"/>
    </source>
</evidence>
<dbReference type="PROSITE" id="PS50262">
    <property type="entry name" value="G_PROTEIN_RECEP_F1_2"/>
    <property type="match status" value="1"/>
</dbReference>
<comment type="subcellular location">
    <subcellularLocation>
        <location evidence="1">Membrane</location>
        <topology evidence="1">Multi-pass membrane protein</topology>
    </subcellularLocation>
</comment>
<evidence type="ECO:0000256" key="1">
    <source>
        <dbReference type="ARBA" id="ARBA00004141"/>
    </source>
</evidence>
<evidence type="ECO:0000256" key="3">
    <source>
        <dbReference type="ARBA" id="ARBA00022989"/>
    </source>
</evidence>
<dbReference type="InterPro" id="IPR050125">
    <property type="entry name" value="GPCR_opsins"/>
</dbReference>
<organism evidence="11 12">
    <name type="scientific">Porites evermanni</name>
    <dbReference type="NCBI Taxonomy" id="104178"/>
    <lineage>
        <taxon>Eukaryota</taxon>
        <taxon>Metazoa</taxon>
        <taxon>Cnidaria</taxon>
        <taxon>Anthozoa</taxon>
        <taxon>Hexacorallia</taxon>
        <taxon>Scleractinia</taxon>
        <taxon>Fungiina</taxon>
        <taxon>Poritidae</taxon>
        <taxon>Porites</taxon>
    </lineage>
</organism>
<evidence type="ECO:0000256" key="9">
    <source>
        <dbReference type="SAM" id="Phobius"/>
    </source>
</evidence>
<feature type="domain" description="G-protein coupled receptors family 1 profile" evidence="10">
    <location>
        <begin position="40"/>
        <end position="299"/>
    </location>
</feature>
<reference evidence="11 12" key="1">
    <citation type="submission" date="2022-05" db="EMBL/GenBank/DDBJ databases">
        <authorList>
            <consortium name="Genoscope - CEA"/>
            <person name="William W."/>
        </authorList>
    </citation>
    <scope>NUCLEOTIDE SEQUENCE [LARGE SCALE GENOMIC DNA]</scope>
</reference>
<name>A0ABN8LH46_9CNID</name>
<proteinExistence type="inferred from homology"/>
<sequence length="318" mass="36197">MNSTQELLALLTISLKNRESWLAILESALYLTVILTAFLGNTLFILAFSNTPSLRSSQNFYLVSLAIADILNAVVCMPITLAVSVKGKWDYSDVICQFQGSLISVFSTVSLLTLCMIAINRYVKITRSAHLYRRLFSKGNVLCSIALSWIVTVFLNYSVYFVSKTVHYFHPGKCLCFVTIDLKDKLGIYSAILYSIVVSVTFNPIVFSYYKVIRKIRAHFVQVRSSSFRDDDSTVAFAEEVKITTMLFATILAFFICWTPSVIIDFYEVIAGYYKLPRQVYMLNIFTYASSSAINPIIYGFMRREFKEGYKRALCFKS</sequence>
<dbReference type="Proteomes" id="UP001159427">
    <property type="component" value="Unassembled WGS sequence"/>
</dbReference>
<feature type="transmembrane region" description="Helical" evidence="9">
    <location>
        <begin position="247"/>
        <end position="274"/>
    </location>
</feature>
<evidence type="ECO:0000256" key="8">
    <source>
        <dbReference type="RuleBase" id="RU000688"/>
    </source>
</evidence>
<feature type="transmembrane region" description="Helical" evidence="9">
    <location>
        <begin position="20"/>
        <end position="48"/>
    </location>
</feature>
<keyword evidence="7 8" id="KW-0807">Transducer</keyword>
<keyword evidence="12" id="KW-1185">Reference proteome</keyword>
<evidence type="ECO:0000313" key="12">
    <source>
        <dbReference type="Proteomes" id="UP001159427"/>
    </source>
</evidence>
<feature type="transmembrane region" description="Helical" evidence="9">
    <location>
        <begin position="60"/>
        <end position="81"/>
    </location>
</feature>
<evidence type="ECO:0000259" key="10">
    <source>
        <dbReference type="PROSITE" id="PS50262"/>
    </source>
</evidence>
<dbReference type="EMBL" id="CALNXI010000014">
    <property type="protein sequence ID" value="CAH3014778.1"/>
    <property type="molecule type" value="Genomic_DNA"/>
</dbReference>
<feature type="transmembrane region" description="Helical" evidence="9">
    <location>
        <begin position="101"/>
        <end position="120"/>
    </location>
</feature>
<evidence type="ECO:0000256" key="7">
    <source>
        <dbReference type="ARBA" id="ARBA00023224"/>
    </source>
</evidence>
<comment type="similarity">
    <text evidence="8">Belongs to the G-protein coupled receptor 1 family.</text>
</comment>
<protein>
    <recommendedName>
        <fullName evidence="10">G-protein coupled receptors family 1 profile domain-containing protein</fullName>
    </recommendedName>
</protein>
<evidence type="ECO:0000256" key="5">
    <source>
        <dbReference type="ARBA" id="ARBA00023136"/>
    </source>
</evidence>
<feature type="transmembrane region" description="Helical" evidence="9">
    <location>
        <begin position="141"/>
        <end position="162"/>
    </location>
</feature>
<dbReference type="InterPro" id="IPR000276">
    <property type="entry name" value="GPCR_Rhodpsn"/>
</dbReference>
<keyword evidence="5 9" id="KW-0472">Membrane</keyword>
<keyword evidence="2 8" id="KW-0812">Transmembrane</keyword>
<comment type="caution">
    <text evidence="11">The sequence shown here is derived from an EMBL/GenBank/DDBJ whole genome shotgun (WGS) entry which is preliminary data.</text>
</comment>
<dbReference type="PANTHER" id="PTHR24240">
    <property type="entry name" value="OPSIN"/>
    <property type="match status" value="1"/>
</dbReference>
<evidence type="ECO:0000256" key="4">
    <source>
        <dbReference type="ARBA" id="ARBA00023040"/>
    </source>
</evidence>
<dbReference type="CDD" id="cd00637">
    <property type="entry name" value="7tm_classA_rhodopsin-like"/>
    <property type="match status" value="1"/>
</dbReference>
<keyword evidence="3 9" id="KW-1133">Transmembrane helix</keyword>
<dbReference type="PRINTS" id="PR00237">
    <property type="entry name" value="GPCRRHODOPSN"/>
</dbReference>
<dbReference type="SUPFAM" id="SSF81321">
    <property type="entry name" value="Family A G protein-coupled receptor-like"/>
    <property type="match status" value="1"/>
</dbReference>
<dbReference type="PROSITE" id="PS00237">
    <property type="entry name" value="G_PROTEIN_RECEP_F1_1"/>
    <property type="match status" value="1"/>
</dbReference>
<feature type="transmembrane region" description="Helical" evidence="9">
    <location>
        <begin position="280"/>
        <end position="302"/>
    </location>
</feature>
<keyword evidence="6 8" id="KW-0675">Receptor</keyword>